<dbReference type="PROSITE" id="PS51186">
    <property type="entry name" value="GNAT"/>
    <property type="match status" value="1"/>
</dbReference>
<dbReference type="InterPro" id="IPR039135">
    <property type="entry name" value="NAT9-like"/>
</dbReference>
<dbReference type="PANTHER" id="PTHR13256">
    <property type="entry name" value="N-ACETYLTRANSFERASE 9"/>
    <property type="match status" value="1"/>
</dbReference>
<proteinExistence type="inferred from homology"/>
<reference evidence="5" key="1">
    <citation type="journal article" date="2023" name="Mol. Phylogenet. Evol.">
        <title>Genome-scale phylogeny and comparative genomics of the fungal order Sordariales.</title>
        <authorList>
            <person name="Hensen N."/>
            <person name="Bonometti L."/>
            <person name="Westerberg I."/>
            <person name="Brannstrom I.O."/>
            <person name="Guillou S."/>
            <person name="Cros-Aarteil S."/>
            <person name="Calhoun S."/>
            <person name="Haridas S."/>
            <person name="Kuo A."/>
            <person name="Mondo S."/>
            <person name="Pangilinan J."/>
            <person name="Riley R."/>
            <person name="LaButti K."/>
            <person name="Andreopoulos B."/>
            <person name="Lipzen A."/>
            <person name="Chen C."/>
            <person name="Yan M."/>
            <person name="Daum C."/>
            <person name="Ng V."/>
            <person name="Clum A."/>
            <person name="Steindorff A."/>
            <person name="Ohm R.A."/>
            <person name="Martin F."/>
            <person name="Silar P."/>
            <person name="Natvig D.O."/>
            <person name="Lalanne C."/>
            <person name="Gautier V."/>
            <person name="Ament-Velasquez S.L."/>
            <person name="Kruys A."/>
            <person name="Hutchinson M.I."/>
            <person name="Powell A.J."/>
            <person name="Barry K."/>
            <person name="Miller A.N."/>
            <person name="Grigoriev I.V."/>
            <person name="Debuchy R."/>
            <person name="Gladieux P."/>
            <person name="Hiltunen Thoren M."/>
            <person name="Johannesson H."/>
        </authorList>
    </citation>
    <scope>NUCLEOTIDE SEQUENCE</scope>
    <source>
        <strain evidence="5">CBS 333.67</strain>
    </source>
</reference>
<dbReference type="InterPro" id="IPR016181">
    <property type="entry name" value="Acyl_CoA_acyltransferase"/>
</dbReference>
<feature type="domain" description="N-acetyltransferase" evidence="4">
    <location>
        <begin position="34"/>
        <end position="216"/>
    </location>
</feature>
<dbReference type="Proteomes" id="UP001273166">
    <property type="component" value="Unassembled WGS sequence"/>
</dbReference>
<dbReference type="PANTHER" id="PTHR13256:SF16">
    <property type="entry name" value="ALPHA_BETA-TUBULIN-N-ACETYLTRANSFERASE 9"/>
    <property type="match status" value="1"/>
</dbReference>
<dbReference type="RefSeq" id="XP_062723910.1">
    <property type="nucleotide sequence ID" value="XM_062866706.1"/>
</dbReference>
<evidence type="ECO:0000256" key="3">
    <source>
        <dbReference type="ARBA" id="ARBA00023315"/>
    </source>
</evidence>
<keyword evidence="6" id="KW-1185">Reference proteome</keyword>
<organism evidence="5 6">
    <name type="scientific">Chaetomium strumarium</name>
    <dbReference type="NCBI Taxonomy" id="1170767"/>
    <lineage>
        <taxon>Eukaryota</taxon>
        <taxon>Fungi</taxon>
        <taxon>Dikarya</taxon>
        <taxon>Ascomycota</taxon>
        <taxon>Pezizomycotina</taxon>
        <taxon>Sordariomycetes</taxon>
        <taxon>Sordariomycetidae</taxon>
        <taxon>Sordariales</taxon>
        <taxon>Chaetomiaceae</taxon>
        <taxon>Chaetomium</taxon>
    </lineage>
</organism>
<evidence type="ECO:0000256" key="2">
    <source>
        <dbReference type="ARBA" id="ARBA00022679"/>
    </source>
</evidence>
<dbReference type="InterPro" id="IPR000182">
    <property type="entry name" value="GNAT_dom"/>
</dbReference>
<name>A0AAJ0GYB2_9PEZI</name>
<dbReference type="Gene3D" id="3.40.630.30">
    <property type="match status" value="1"/>
</dbReference>
<evidence type="ECO:0000313" key="5">
    <source>
        <dbReference type="EMBL" id="KAK3308130.1"/>
    </source>
</evidence>
<gene>
    <name evidence="5" type="ORF">B0T15DRAFT_490726</name>
</gene>
<dbReference type="EMBL" id="JAUDZG010000002">
    <property type="protein sequence ID" value="KAK3308130.1"/>
    <property type="molecule type" value="Genomic_DNA"/>
</dbReference>
<dbReference type="Pfam" id="PF13302">
    <property type="entry name" value="Acetyltransf_3"/>
    <property type="match status" value="1"/>
</dbReference>
<dbReference type="GO" id="GO:0008080">
    <property type="term" value="F:N-acetyltransferase activity"/>
    <property type="evidence" value="ECO:0007669"/>
    <property type="project" value="InterPro"/>
</dbReference>
<keyword evidence="3" id="KW-0012">Acyltransferase</keyword>
<reference evidence="5" key="2">
    <citation type="submission" date="2023-06" db="EMBL/GenBank/DDBJ databases">
        <authorList>
            <consortium name="Lawrence Berkeley National Laboratory"/>
            <person name="Mondo S.J."/>
            <person name="Hensen N."/>
            <person name="Bonometti L."/>
            <person name="Westerberg I."/>
            <person name="Brannstrom I.O."/>
            <person name="Guillou S."/>
            <person name="Cros-Aarteil S."/>
            <person name="Calhoun S."/>
            <person name="Haridas S."/>
            <person name="Kuo A."/>
            <person name="Pangilinan J."/>
            <person name="Riley R."/>
            <person name="Labutti K."/>
            <person name="Andreopoulos B."/>
            <person name="Lipzen A."/>
            <person name="Chen C."/>
            <person name="Yanf M."/>
            <person name="Daum C."/>
            <person name="Ng V."/>
            <person name="Clum A."/>
            <person name="Steindorff A."/>
            <person name="Ohm R."/>
            <person name="Martin F."/>
            <person name="Silar P."/>
            <person name="Natvig D."/>
            <person name="Lalanne C."/>
            <person name="Gautier V."/>
            <person name="Ament-Velasquez S.L."/>
            <person name="Kruys A."/>
            <person name="Hutchinson M.I."/>
            <person name="Powell A.J."/>
            <person name="Barry K."/>
            <person name="Miller A.N."/>
            <person name="Grigoriev I.V."/>
            <person name="Debuchy R."/>
            <person name="Gladieux P."/>
            <person name="Thoren M.H."/>
            <person name="Johannesson H."/>
        </authorList>
    </citation>
    <scope>NUCLEOTIDE SEQUENCE</scope>
    <source>
        <strain evidence="5">CBS 333.67</strain>
    </source>
</reference>
<evidence type="ECO:0000259" key="4">
    <source>
        <dbReference type="PROSITE" id="PS51186"/>
    </source>
</evidence>
<keyword evidence="2" id="KW-0808">Transferase</keyword>
<sequence>MRLNEFSAVSTTKALLVPYDAHHVLTYHGWMEDPVIQAATASERLTLEEEYENQQSWRASHDKLTFIICQPLSTGEADGASIHAGGPDAPAKMVGDVNLFLYPYEEDEDGEQPPSETPGFCVGEIDIMIADQKHRGKGFGRAAVQAFVQYIFRHLDAVMREYAEDKDMASPPELKMLMAKINQGNATSIALFESLGFEQEGEVNYFGEVKLVLRRIDGFAANVPEGYAEMVYSRIQNHDKPQ</sequence>
<dbReference type="SUPFAM" id="SSF55729">
    <property type="entry name" value="Acyl-CoA N-acyltransferases (Nat)"/>
    <property type="match status" value="1"/>
</dbReference>
<comment type="similarity">
    <text evidence="1">Belongs to the acetyltransferase family. GNAT subfamily.</text>
</comment>
<dbReference type="AlphaFoldDB" id="A0AAJ0GYB2"/>
<comment type="caution">
    <text evidence="5">The sequence shown here is derived from an EMBL/GenBank/DDBJ whole genome shotgun (WGS) entry which is preliminary data.</text>
</comment>
<accession>A0AAJ0GYB2</accession>
<dbReference type="GeneID" id="87885535"/>
<evidence type="ECO:0000313" key="6">
    <source>
        <dbReference type="Proteomes" id="UP001273166"/>
    </source>
</evidence>
<evidence type="ECO:0000256" key="1">
    <source>
        <dbReference type="ARBA" id="ARBA00009342"/>
    </source>
</evidence>
<protein>
    <submittedName>
        <fullName evidence="5">GNAT domain-containing protein</fullName>
    </submittedName>
</protein>